<dbReference type="GO" id="GO:0030288">
    <property type="term" value="C:outer membrane-bounded periplasmic space"/>
    <property type="evidence" value="ECO:0007669"/>
    <property type="project" value="TreeGrafter"/>
</dbReference>
<name>A0A1S8CYI9_9GAMM</name>
<sequence>MPASAPVNTKPVIVLTAGHSLVDPGACNGKFTEAGIVREVRNGVTAILNSRGYKVINDGTGTDNQPLGKAAALVKQGKIAIEFHLNAAVSKSATGVEALAQSKDKLICQKLCSALSSVLDIPVRGSAGGWKDEGSGQHSKLAYVSAGGIILELFFISNDAELQKYLERKDHVFTAIADVLTDHV</sequence>
<dbReference type="EC" id="3.5.1.28" evidence="2"/>
<proteinExistence type="predicted"/>
<evidence type="ECO:0000313" key="5">
    <source>
        <dbReference type="EMBL" id="ONG41705.1"/>
    </source>
</evidence>
<feature type="domain" description="MurNAc-LAA" evidence="4">
    <location>
        <begin position="13"/>
        <end position="180"/>
    </location>
</feature>
<dbReference type="GO" id="GO:0008745">
    <property type="term" value="F:N-acetylmuramoyl-L-alanine amidase activity"/>
    <property type="evidence" value="ECO:0007669"/>
    <property type="project" value="UniProtKB-EC"/>
</dbReference>
<gene>
    <name evidence="5" type="ORF">BKE30_03885</name>
</gene>
<evidence type="ECO:0000256" key="3">
    <source>
        <dbReference type="ARBA" id="ARBA00022801"/>
    </source>
</evidence>
<dbReference type="Pfam" id="PF01520">
    <property type="entry name" value="Amidase_3"/>
    <property type="match status" value="1"/>
</dbReference>
<dbReference type="InterPro" id="IPR050695">
    <property type="entry name" value="N-acetylmuramoyl_amidase_3"/>
</dbReference>
<evidence type="ECO:0000313" key="6">
    <source>
        <dbReference type="Proteomes" id="UP000192132"/>
    </source>
</evidence>
<dbReference type="InterPro" id="IPR002508">
    <property type="entry name" value="MurNAc-LAA_cat"/>
</dbReference>
<protein>
    <recommendedName>
        <fullName evidence="2">N-acetylmuramoyl-L-alanine amidase</fullName>
        <ecNumber evidence="2">3.5.1.28</ecNumber>
    </recommendedName>
</protein>
<organism evidence="5 6">
    <name type="scientific">Alkanindiges hydrocarboniclasticus</name>
    <dbReference type="NCBI Taxonomy" id="1907941"/>
    <lineage>
        <taxon>Bacteria</taxon>
        <taxon>Pseudomonadati</taxon>
        <taxon>Pseudomonadota</taxon>
        <taxon>Gammaproteobacteria</taxon>
        <taxon>Moraxellales</taxon>
        <taxon>Moraxellaceae</taxon>
        <taxon>Alkanindiges</taxon>
    </lineage>
</organism>
<dbReference type="GO" id="GO:0009253">
    <property type="term" value="P:peptidoglycan catabolic process"/>
    <property type="evidence" value="ECO:0007669"/>
    <property type="project" value="InterPro"/>
</dbReference>
<dbReference type="EMBL" id="MLCN01000008">
    <property type="protein sequence ID" value="ONG41705.1"/>
    <property type="molecule type" value="Genomic_DNA"/>
</dbReference>
<evidence type="ECO:0000256" key="1">
    <source>
        <dbReference type="ARBA" id="ARBA00001561"/>
    </source>
</evidence>
<keyword evidence="3" id="KW-0378">Hydrolase</keyword>
<comment type="caution">
    <text evidence="5">The sequence shown here is derived from an EMBL/GenBank/DDBJ whole genome shotgun (WGS) entry which is preliminary data.</text>
</comment>
<accession>A0A1S8CYI9</accession>
<reference evidence="5 6" key="1">
    <citation type="submission" date="2016-10" db="EMBL/GenBank/DDBJ databases">
        <title>Draft Genome sequence of Alkanindiges sp. strain H1.</title>
        <authorList>
            <person name="Subhash Y."/>
            <person name="Lee S."/>
        </authorList>
    </citation>
    <scope>NUCLEOTIDE SEQUENCE [LARGE SCALE GENOMIC DNA]</scope>
    <source>
        <strain evidence="5 6">H1</strain>
    </source>
</reference>
<dbReference type="Proteomes" id="UP000192132">
    <property type="component" value="Unassembled WGS sequence"/>
</dbReference>
<dbReference type="PANTHER" id="PTHR30404:SF0">
    <property type="entry name" value="N-ACETYLMURAMOYL-L-ALANINE AMIDASE AMIC"/>
    <property type="match status" value="1"/>
</dbReference>
<dbReference type="STRING" id="1907941.BKE30_03885"/>
<evidence type="ECO:0000256" key="2">
    <source>
        <dbReference type="ARBA" id="ARBA00011901"/>
    </source>
</evidence>
<dbReference type="CDD" id="cd02696">
    <property type="entry name" value="MurNAc-LAA"/>
    <property type="match status" value="1"/>
</dbReference>
<keyword evidence="6" id="KW-1185">Reference proteome</keyword>
<evidence type="ECO:0000259" key="4">
    <source>
        <dbReference type="Pfam" id="PF01520"/>
    </source>
</evidence>
<comment type="catalytic activity">
    <reaction evidence="1">
        <text>Hydrolyzes the link between N-acetylmuramoyl residues and L-amino acid residues in certain cell-wall glycopeptides.</text>
        <dbReference type="EC" id="3.5.1.28"/>
    </reaction>
</comment>
<dbReference type="Gene3D" id="3.40.630.40">
    <property type="entry name" value="Zn-dependent exopeptidases"/>
    <property type="match status" value="1"/>
</dbReference>
<dbReference type="PANTHER" id="PTHR30404">
    <property type="entry name" value="N-ACETYLMURAMOYL-L-ALANINE AMIDASE"/>
    <property type="match status" value="1"/>
</dbReference>
<dbReference type="AlphaFoldDB" id="A0A1S8CYI9"/>
<dbReference type="SUPFAM" id="SSF53187">
    <property type="entry name" value="Zn-dependent exopeptidases"/>
    <property type="match status" value="1"/>
</dbReference>